<dbReference type="PANTHER" id="PTHR12829">
    <property type="entry name" value="N6-ADENOSINE-METHYLTRANSFERASE"/>
    <property type="match status" value="1"/>
</dbReference>
<evidence type="ECO:0008006" key="8">
    <source>
        <dbReference type="Google" id="ProtNLM"/>
    </source>
</evidence>
<keyword evidence="7" id="KW-1185">Reference proteome</keyword>
<evidence type="ECO:0000256" key="4">
    <source>
        <dbReference type="PROSITE-ProRule" id="PRU00489"/>
    </source>
</evidence>
<name>A0A327KGG5_9BRAD</name>
<accession>A0A327KGG5</accession>
<reference evidence="6 7" key="1">
    <citation type="submission" date="2017-07" db="EMBL/GenBank/DDBJ databases">
        <title>Draft Genome Sequences of Select Purple Nonsulfur Bacteria.</title>
        <authorList>
            <person name="Lasarre B."/>
            <person name="Mckinlay J.B."/>
        </authorList>
    </citation>
    <scope>NUCLEOTIDE SEQUENCE [LARGE SCALE GENOMIC DNA]</scope>
    <source>
        <strain evidence="6 7">DSM 5909</strain>
    </source>
</reference>
<dbReference type="InterPro" id="IPR007757">
    <property type="entry name" value="MT-A70-like"/>
</dbReference>
<proteinExistence type="inferred from homology"/>
<protein>
    <recommendedName>
        <fullName evidence="8">S-adenosylmethionine-binding protein</fullName>
    </recommendedName>
</protein>
<dbReference type="AlphaFoldDB" id="A0A327KGG5"/>
<organism evidence="6 7">
    <name type="scientific">Rhodoplanes roseus</name>
    <dbReference type="NCBI Taxonomy" id="29409"/>
    <lineage>
        <taxon>Bacteria</taxon>
        <taxon>Pseudomonadati</taxon>
        <taxon>Pseudomonadota</taxon>
        <taxon>Alphaproteobacteria</taxon>
        <taxon>Hyphomicrobiales</taxon>
        <taxon>Nitrobacteraceae</taxon>
        <taxon>Rhodoplanes</taxon>
    </lineage>
</organism>
<dbReference type="PANTHER" id="PTHR12829:SF7">
    <property type="entry name" value="N6-ADENOSINE-METHYLTRANSFERASE CATALYTIC SUBUNIT"/>
    <property type="match status" value="1"/>
</dbReference>
<feature type="compositionally biased region" description="Basic and acidic residues" evidence="5">
    <location>
        <begin position="272"/>
        <end position="282"/>
    </location>
</feature>
<dbReference type="InterPro" id="IPR029063">
    <property type="entry name" value="SAM-dependent_MTases_sf"/>
</dbReference>
<comment type="caution">
    <text evidence="6">The sequence shown here is derived from an EMBL/GenBank/DDBJ whole genome shotgun (WGS) entry which is preliminary data.</text>
</comment>
<dbReference type="Pfam" id="PF05063">
    <property type="entry name" value="MT-A70"/>
    <property type="match status" value="1"/>
</dbReference>
<evidence type="ECO:0000256" key="3">
    <source>
        <dbReference type="ARBA" id="ARBA00022691"/>
    </source>
</evidence>
<dbReference type="SUPFAM" id="SSF53335">
    <property type="entry name" value="S-adenosyl-L-methionine-dependent methyltransferases"/>
    <property type="match status" value="1"/>
</dbReference>
<keyword evidence="1" id="KW-0489">Methyltransferase</keyword>
<evidence type="ECO:0000313" key="6">
    <source>
        <dbReference type="EMBL" id="RAI37234.1"/>
    </source>
</evidence>
<comment type="similarity">
    <text evidence="4">Belongs to the MT-A70-like family.</text>
</comment>
<evidence type="ECO:0000256" key="5">
    <source>
        <dbReference type="SAM" id="MobiDB-lite"/>
    </source>
</evidence>
<dbReference type="Proteomes" id="UP000249130">
    <property type="component" value="Unassembled WGS sequence"/>
</dbReference>
<evidence type="ECO:0000256" key="1">
    <source>
        <dbReference type="ARBA" id="ARBA00022603"/>
    </source>
</evidence>
<keyword evidence="3" id="KW-0949">S-adenosyl-L-methionine</keyword>
<evidence type="ECO:0000313" key="7">
    <source>
        <dbReference type="Proteomes" id="UP000249130"/>
    </source>
</evidence>
<evidence type="ECO:0000256" key="2">
    <source>
        <dbReference type="ARBA" id="ARBA00022679"/>
    </source>
</evidence>
<gene>
    <name evidence="6" type="ORF">CH341_29830</name>
</gene>
<keyword evidence="2" id="KW-0808">Transferase</keyword>
<dbReference type="GO" id="GO:0008168">
    <property type="term" value="F:methyltransferase activity"/>
    <property type="evidence" value="ECO:0007669"/>
    <property type="project" value="UniProtKB-KW"/>
</dbReference>
<dbReference type="GO" id="GO:0032259">
    <property type="term" value="P:methylation"/>
    <property type="evidence" value="ECO:0007669"/>
    <property type="project" value="UniProtKB-KW"/>
</dbReference>
<feature type="non-terminal residue" evidence="6">
    <location>
        <position position="298"/>
    </location>
</feature>
<dbReference type="PROSITE" id="PS51143">
    <property type="entry name" value="MT_A70"/>
    <property type="match status" value="1"/>
</dbReference>
<sequence>MRRDLQAEVAAEASAGRANVVRSMIKREARAEREADLGARQVALPDRRYGVILADPEWRFEVWSRDTGLDRAADNHYPTSCTEVIAARDVSSIAADDCVLFLWATIPMLPHALLVMAAWGFDYVSHQVWAKDQAGTGYWFRQAHELVLVGKRGKPPAPAMGANDVSLFRAPRAEHSAKPDRVAEMIERWFPTLPKIELNRRGPARPGWDAWGNEAEPEEATGEIIAGDDDVIECGGCAPPVVASSRPEPTAYPAGAKDESAGSACEDEPDDVTQRADPRTSSEDGPQAQGAGPGAARR</sequence>
<dbReference type="EMBL" id="NPEX01000459">
    <property type="protein sequence ID" value="RAI37234.1"/>
    <property type="molecule type" value="Genomic_DNA"/>
</dbReference>
<feature type="region of interest" description="Disordered" evidence="5">
    <location>
        <begin position="238"/>
        <end position="298"/>
    </location>
</feature>